<dbReference type="Pfam" id="PF00501">
    <property type="entry name" value="AMP-binding"/>
    <property type="match status" value="1"/>
</dbReference>
<accession>A0A4V1IWT1</accession>
<proteinExistence type="inferred from homology"/>
<dbReference type="InterPro" id="IPR025110">
    <property type="entry name" value="AMP-bd_C"/>
</dbReference>
<evidence type="ECO:0000256" key="1">
    <source>
        <dbReference type="ARBA" id="ARBA00006432"/>
    </source>
</evidence>
<feature type="domain" description="AMP-dependent synthetase/ligase" evidence="3">
    <location>
        <begin position="29"/>
        <end position="399"/>
    </location>
</feature>
<dbReference type="InterPro" id="IPR042099">
    <property type="entry name" value="ANL_N_sf"/>
</dbReference>
<dbReference type="OrthoDB" id="6509636at2759"/>
<organism evidence="5 6">
    <name type="scientific">Thamnocephalis sphaerospora</name>
    <dbReference type="NCBI Taxonomy" id="78915"/>
    <lineage>
        <taxon>Eukaryota</taxon>
        <taxon>Fungi</taxon>
        <taxon>Fungi incertae sedis</taxon>
        <taxon>Zoopagomycota</taxon>
        <taxon>Zoopagomycotina</taxon>
        <taxon>Zoopagomycetes</taxon>
        <taxon>Zoopagales</taxon>
        <taxon>Sigmoideomycetaceae</taxon>
        <taxon>Thamnocephalis</taxon>
    </lineage>
</organism>
<gene>
    <name evidence="5" type="ORF">THASP1DRAFT_15415</name>
</gene>
<keyword evidence="6" id="KW-1185">Reference proteome</keyword>
<sequence length="555" mass="61159">MIYRSKLPDIEIAEDDIFHFLFERPERRSHEDVEILVDAHSAKRMTAGQLREDSLRFAGGLRQLGAESGQTIAMFASNDIDYPIAIFGSLAAGLTLMFANPSYCNTIQQLYKSGARYFVTSPDTHSAALLGAKEVGIPESHVILMGLREQDGVKPLCTDGYNTMQTLLSAQPISAPVRLTPAEAATRTAYICYSSGTTDQPKAIEWTHRNVIASIQHGYEASNACTERSNALDVHVCILPLCKPYALMSLLHAAALRRICIVIMREFQLESMLQIIQRHQVTALCTTPRVCHMLVKDPLVDKYDLASLRRIACSASFIGLNMIEALRKRLSVTVLQGYGMTEAAGAILANLNVDSSNSSSGYLLPNYEAKIIDAAGNDVPLGEAGELCVRSPSIMKGYLNDSVATAKAIDADGFLHTGDFVRIDANGRYYVTGRIKELISYHHHKIVPSSLEALLQEHDAVVDAAVIGIHCTEQNTELPMAYVVLNPEYQGRVTEQELVAYINSRVAEHEQLRGGVEFIDAIPRLPAGKLLRRLLYEQHVSRQTQLKTSTTSEQP</sequence>
<dbReference type="STRING" id="78915.A0A4V1IWT1"/>
<dbReference type="AlphaFoldDB" id="A0A4V1IWT1"/>
<dbReference type="PANTHER" id="PTHR24096">
    <property type="entry name" value="LONG-CHAIN-FATTY-ACID--COA LIGASE"/>
    <property type="match status" value="1"/>
</dbReference>
<dbReference type="Gene3D" id="3.30.300.30">
    <property type="match status" value="1"/>
</dbReference>
<evidence type="ECO:0000313" key="6">
    <source>
        <dbReference type="Proteomes" id="UP000271241"/>
    </source>
</evidence>
<evidence type="ECO:0000313" key="5">
    <source>
        <dbReference type="EMBL" id="RKP08639.1"/>
    </source>
</evidence>
<dbReference type="Pfam" id="PF13193">
    <property type="entry name" value="AMP-binding_C"/>
    <property type="match status" value="1"/>
</dbReference>
<reference evidence="6" key="1">
    <citation type="journal article" date="2018" name="Nat. Microbiol.">
        <title>Leveraging single-cell genomics to expand the fungal tree of life.</title>
        <authorList>
            <person name="Ahrendt S.R."/>
            <person name="Quandt C.A."/>
            <person name="Ciobanu D."/>
            <person name="Clum A."/>
            <person name="Salamov A."/>
            <person name="Andreopoulos B."/>
            <person name="Cheng J.F."/>
            <person name="Woyke T."/>
            <person name="Pelin A."/>
            <person name="Henrissat B."/>
            <person name="Reynolds N.K."/>
            <person name="Benny G.L."/>
            <person name="Smith M.E."/>
            <person name="James T.Y."/>
            <person name="Grigoriev I.V."/>
        </authorList>
    </citation>
    <scope>NUCLEOTIDE SEQUENCE [LARGE SCALE GENOMIC DNA]</scope>
    <source>
        <strain evidence="6">RSA 1356</strain>
    </source>
</reference>
<evidence type="ECO:0000259" key="4">
    <source>
        <dbReference type="Pfam" id="PF13193"/>
    </source>
</evidence>
<evidence type="ECO:0008006" key="7">
    <source>
        <dbReference type="Google" id="ProtNLM"/>
    </source>
</evidence>
<dbReference type="Proteomes" id="UP000271241">
    <property type="component" value="Unassembled WGS sequence"/>
</dbReference>
<dbReference type="InterPro" id="IPR000873">
    <property type="entry name" value="AMP-dep_synth/lig_dom"/>
</dbReference>
<evidence type="ECO:0000256" key="2">
    <source>
        <dbReference type="ARBA" id="ARBA00022598"/>
    </source>
</evidence>
<protein>
    <recommendedName>
        <fullName evidence="7">Acetyl-CoA synthetase-like protein</fullName>
    </recommendedName>
</protein>
<dbReference type="GO" id="GO:0016405">
    <property type="term" value="F:CoA-ligase activity"/>
    <property type="evidence" value="ECO:0007669"/>
    <property type="project" value="TreeGrafter"/>
</dbReference>
<dbReference type="Gene3D" id="3.40.50.12780">
    <property type="entry name" value="N-terminal domain of ligase-like"/>
    <property type="match status" value="1"/>
</dbReference>
<dbReference type="EMBL" id="KZ992583">
    <property type="protein sequence ID" value="RKP08639.1"/>
    <property type="molecule type" value="Genomic_DNA"/>
</dbReference>
<dbReference type="SUPFAM" id="SSF56801">
    <property type="entry name" value="Acetyl-CoA synthetase-like"/>
    <property type="match status" value="1"/>
</dbReference>
<dbReference type="InterPro" id="IPR045851">
    <property type="entry name" value="AMP-bd_C_sf"/>
</dbReference>
<feature type="domain" description="AMP-binding enzyme C-terminal" evidence="4">
    <location>
        <begin position="451"/>
        <end position="529"/>
    </location>
</feature>
<keyword evidence="2" id="KW-0436">Ligase</keyword>
<name>A0A4V1IWT1_9FUNG</name>
<evidence type="ECO:0000259" key="3">
    <source>
        <dbReference type="Pfam" id="PF00501"/>
    </source>
</evidence>
<comment type="similarity">
    <text evidence="1">Belongs to the ATP-dependent AMP-binding enzyme family.</text>
</comment>
<dbReference type="PANTHER" id="PTHR24096:SF149">
    <property type="entry name" value="AMP-BINDING DOMAIN-CONTAINING PROTEIN-RELATED"/>
    <property type="match status" value="1"/>
</dbReference>